<dbReference type="EMBL" id="JQJC01000009">
    <property type="protein sequence ID" value="KGN95836.1"/>
    <property type="molecule type" value="Genomic_DNA"/>
</dbReference>
<proteinExistence type="inferred from homology"/>
<dbReference type="InterPro" id="IPR001753">
    <property type="entry name" value="Enoyl-CoA_hydra/iso"/>
</dbReference>
<protein>
    <submittedName>
        <fullName evidence="5">Probable enoyl-CoA hydratase echA8</fullName>
        <ecNumber evidence="5">4.2.1.17</ecNumber>
    </submittedName>
</protein>
<evidence type="ECO:0000256" key="3">
    <source>
        <dbReference type="RuleBase" id="RU003707"/>
    </source>
</evidence>
<comment type="similarity">
    <text evidence="1 3">Belongs to the enoyl-CoA hydratase/isomerase family.</text>
</comment>
<evidence type="ECO:0000313" key="7">
    <source>
        <dbReference type="Proteomes" id="UP000249300"/>
    </source>
</evidence>
<dbReference type="PANTHER" id="PTHR11941">
    <property type="entry name" value="ENOYL-COA HYDRATASE-RELATED"/>
    <property type="match status" value="1"/>
</dbReference>
<reference evidence="4 6" key="1">
    <citation type="submission" date="2014-08" db="EMBL/GenBank/DDBJ databases">
        <title>Porphyromonas crevioricanis strain:COT-253_OH1447 Genome sequencing.</title>
        <authorList>
            <person name="Wallis C."/>
            <person name="Deusch O."/>
            <person name="O'Flynn C."/>
            <person name="Davis I."/>
            <person name="Jospin G."/>
            <person name="Darling A.E."/>
            <person name="Coil D.A."/>
            <person name="Alexiev A."/>
            <person name="Horsfall A."/>
            <person name="Kirkwood N."/>
            <person name="Harris S."/>
            <person name="Eisen J.A."/>
        </authorList>
    </citation>
    <scope>NUCLEOTIDE SEQUENCE [LARGE SCALE GENOMIC DNA]</scope>
    <source>
        <strain evidence="6">COT-253 OH1447</strain>
        <strain evidence="4">COT-253_OH1447</strain>
    </source>
</reference>
<gene>
    <name evidence="5" type="primary">echA8</name>
    <name evidence="4" type="ORF">HQ38_02365</name>
    <name evidence="5" type="ORF">NCTC12858_01326</name>
</gene>
<dbReference type="Proteomes" id="UP000030136">
    <property type="component" value="Unassembled WGS sequence"/>
</dbReference>
<dbReference type="KEGG" id="pcre:NCTC12858_01326"/>
<dbReference type="PANTHER" id="PTHR11941:SF54">
    <property type="entry name" value="ENOYL-COA HYDRATASE, MITOCHONDRIAL"/>
    <property type="match status" value="1"/>
</dbReference>
<dbReference type="SUPFAM" id="SSF52096">
    <property type="entry name" value="ClpP/crotonase"/>
    <property type="match status" value="1"/>
</dbReference>
<dbReference type="Gene3D" id="1.10.12.10">
    <property type="entry name" value="Lyase 2-enoyl-coa Hydratase, Chain A, domain 2"/>
    <property type="match status" value="1"/>
</dbReference>
<dbReference type="GO" id="GO:0006635">
    <property type="term" value="P:fatty acid beta-oxidation"/>
    <property type="evidence" value="ECO:0007669"/>
    <property type="project" value="TreeGrafter"/>
</dbReference>
<sequence length="258" mass="27709">MADYQHLILNREGGIVFLSINHPETLNALSSDLLGELRQVVAELEIDSSVHVLVITGSGRAFVAGADIKEMSQMTPMQAKAYAINGSGVFRRIEMLPFPVIAAINGFALGGGCELAMACDIRIASNKAKFGQPEVGLGIPPGFSGTQRMSRLIGEPKAKELIYTADVIDAEEALSIGLVNKVVAPEELLDAARQMAEKIASKSRSAIMAAKEAINKGGQTDIDTAITIEQNLFAHTFAHPDQKEGMTAFLEKRKPNFE</sequence>
<evidence type="ECO:0000256" key="1">
    <source>
        <dbReference type="ARBA" id="ARBA00005254"/>
    </source>
</evidence>
<dbReference type="FunFam" id="3.90.226.10:FF:000009">
    <property type="entry name" value="Carnitinyl-CoA dehydratase"/>
    <property type="match status" value="1"/>
</dbReference>
<dbReference type="FunFam" id="1.10.12.10:FF:000001">
    <property type="entry name" value="Probable enoyl-CoA hydratase, mitochondrial"/>
    <property type="match status" value="1"/>
</dbReference>
<evidence type="ECO:0000313" key="5">
    <source>
        <dbReference type="EMBL" id="SQH73466.1"/>
    </source>
</evidence>
<dbReference type="CDD" id="cd06558">
    <property type="entry name" value="crotonase-like"/>
    <property type="match status" value="1"/>
</dbReference>
<dbReference type="AlphaFoldDB" id="A0A2X4PHQ5"/>
<reference evidence="5 7" key="2">
    <citation type="submission" date="2018-06" db="EMBL/GenBank/DDBJ databases">
        <authorList>
            <consortium name="Pathogen Informatics"/>
            <person name="Doyle S."/>
        </authorList>
    </citation>
    <scope>NUCLEOTIDE SEQUENCE [LARGE SCALE GENOMIC DNA]</scope>
    <source>
        <strain evidence="5 7">NCTC12858</strain>
    </source>
</reference>
<name>A0A2X4PHQ5_9PORP</name>
<evidence type="ECO:0000313" key="6">
    <source>
        <dbReference type="Proteomes" id="UP000030136"/>
    </source>
</evidence>
<dbReference type="PROSITE" id="PS00166">
    <property type="entry name" value="ENOYL_COA_HYDRATASE"/>
    <property type="match status" value="1"/>
</dbReference>
<dbReference type="EC" id="4.2.1.17" evidence="5"/>
<evidence type="ECO:0000256" key="2">
    <source>
        <dbReference type="ARBA" id="ARBA00023239"/>
    </source>
</evidence>
<dbReference type="InterPro" id="IPR018376">
    <property type="entry name" value="Enoyl-CoA_hyd/isom_CS"/>
</dbReference>
<dbReference type="Gene3D" id="3.90.226.10">
    <property type="entry name" value="2-enoyl-CoA Hydratase, Chain A, domain 1"/>
    <property type="match status" value="1"/>
</dbReference>
<evidence type="ECO:0000313" key="4">
    <source>
        <dbReference type="EMBL" id="KGN95836.1"/>
    </source>
</evidence>
<keyword evidence="7" id="KW-1185">Reference proteome</keyword>
<keyword evidence="2 5" id="KW-0456">Lyase</keyword>
<dbReference type="InterPro" id="IPR014748">
    <property type="entry name" value="Enoyl-CoA_hydra_C"/>
</dbReference>
<dbReference type="InterPro" id="IPR029045">
    <property type="entry name" value="ClpP/crotonase-like_dom_sf"/>
</dbReference>
<dbReference type="RefSeq" id="WP_036889539.1">
    <property type="nucleotide sequence ID" value="NZ_JQJC01000009.1"/>
</dbReference>
<dbReference type="Proteomes" id="UP000249300">
    <property type="component" value="Chromosome 1"/>
</dbReference>
<dbReference type="Pfam" id="PF00378">
    <property type="entry name" value="ECH_1"/>
    <property type="match status" value="1"/>
</dbReference>
<dbReference type="EMBL" id="LS483447">
    <property type="protein sequence ID" value="SQH73466.1"/>
    <property type="molecule type" value="Genomic_DNA"/>
</dbReference>
<accession>A0A2X4PHQ5</accession>
<dbReference type="GO" id="GO:0004300">
    <property type="term" value="F:enoyl-CoA hydratase activity"/>
    <property type="evidence" value="ECO:0007669"/>
    <property type="project" value="UniProtKB-EC"/>
</dbReference>
<organism evidence="5 7">
    <name type="scientific">Porphyromonas crevioricanis</name>
    <dbReference type="NCBI Taxonomy" id="393921"/>
    <lineage>
        <taxon>Bacteria</taxon>
        <taxon>Pseudomonadati</taxon>
        <taxon>Bacteroidota</taxon>
        <taxon>Bacteroidia</taxon>
        <taxon>Bacteroidales</taxon>
        <taxon>Porphyromonadaceae</taxon>
        <taxon>Porphyromonas</taxon>
    </lineage>
</organism>